<dbReference type="AlphaFoldDB" id="A0A9K3KAQ3"/>
<dbReference type="EMBL" id="JAGRRH010000028">
    <property type="protein sequence ID" value="KAG7340056.1"/>
    <property type="molecule type" value="Genomic_DNA"/>
</dbReference>
<evidence type="ECO:0000256" key="2">
    <source>
        <dbReference type="SAM" id="Phobius"/>
    </source>
</evidence>
<organism evidence="3 4">
    <name type="scientific">Nitzschia inconspicua</name>
    <dbReference type="NCBI Taxonomy" id="303405"/>
    <lineage>
        <taxon>Eukaryota</taxon>
        <taxon>Sar</taxon>
        <taxon>Stramenopiles</taxon>
        <taxon>Ochrophyta</taxon>
        <taxon>Bacillariophyta</taxon>
        <taxon>Bacillariophyceae</taxon>
        <taxon>Bacillariophycidae</taxon>
        <taxon>Bacillariales</taxon>
        <taxon>Bacillariaceae</taxon>
        <taxon>Nitzschia</taxon>
    </lineage>
</organism>
<evidence type="ECO:0000313" key="3">
    <source>
        <dbReference type="EMBL" id="KAG7340056.1"/>
    </source>
</evidence>
<reference evidence="3" key="2">
    <citation type="submission" date="2021-04" db="EMBL/GenBank/DDBJ databases">
        <authorList>
            <person name="Podell S."/>
        </authorList>
    </citation>
    <scope>NUCLEOTIDE SEQUENCE</scope>
    <source>
        <strain evidence="3">Hildebrandi</strain>
    </source>
</reference>
<gene>
    <name evidence="3" type="ORF">IV203_006460</name>
</gene>
<keyword evidence="2" id="KW-0812">Transmembrane</keyword>
<dbReference type="Proteomes" id="UP000693970">
    <property type="component" value="Unassembled WGS sequence"/>
</dbReference>
<feature type="transmembrane region" description="Helical" evidence="2">
    <location>
        <begin position="38"/>
        <end position="61"/>
    </location>
</feature>
<feature type="transmembrane region" description="Helical" evidence="2">
    <location>
        <begin position="87"/>
        <end position="107"/>
    </location>
</feature>
<accession>A0A9K3KAQ3</accession>
<name>A0A9K3KAQ3_9STRA</name>
<feature type="compositionally biased region" description="Acidic residues" evidence="1">
    <location>
        <begin position="10"/>
        <end position="22"/>
    </location>
</feature>
<evidence type="ECO:0000256" key="1">
    <source>
        <dbReference type="SAM" id="MobiDB-lite"/>
    </source>
</evidence>
<protein>
    <submittedName>
        <fullName evidence="3">Uncharacterized protein</fullName>
    </submittedName>
</protein>
<evidence type="ECO:0000313" key="4">
    <source>
        <dbReference type="Proteomes" id="UP000693970"/>
    </source>
</evidence>
<keyword evidence="2" id="KW-0472">Membrane</keyword>
<keyword evidence="4" id="KW-1185">Reference proteome</keyword>
<comment type="caution">
    <text evidence="3">The sequence shown here is derived from an EMBL/GenBank/DDBJ whole genome shotgun (WGS) entry which is preliminary data.</text>
</comment>
<keyword evidence="2" id="KW-1133">Transmembrane helix</keyword>
<reference evidence="3" key="1">
    <citation type="journal article" date="2021" name="Sci. Rep.">
        <title>Diploid genomic architecture of Nitzschia inconspicua, an elite biomass production diatom.</title>
        <authorList>
            <person name="Oliver A."/>
            <person name="Podell S."/>
            <person name="Pinowska A."/>
            <person name="Traller J.C."/>
            <person name="Smith S.R."/>
            <person name="McClure R."/>
            <person name="Beliaev A."/>
            <person name="Bohutskyi P."/>
            <person name="Hill E.A."/>
            <person name="Rabines A."/>
            <person name="Zheng H."/>
            <person name="Allen L.Z."/>
            <person name="Kuo A."/>
            <person name="Grigoriev I.V."/>
            <person name="Allen A.E."/>
            <person name="Hazlebeck D."/>
            <person name="Allen E.E."/>
        </authorList>
    </citation>
    <scope>NUCLEOTIDE SEQUENCE</scope>
    <source>
        <strain evidence="3">Hildebrandi</strain>
    </source>
</reference>
<feature type="transmembrane region" description="Helical" evidence="2">
    <location>
        <begin position="166"/>
        <end position="188"/>
    </location>
</feature>
<sequence length="375" mass="42315">MATARVENSLELDDGNDEEEPFLVDPPPLSSYVTDGKFWCAFAIYPLIFIYTNVVVIASWLEFDVYEYEYSKSRWSSHSSTDIRIELYRTNSFAMAWILLANTALLMKATHLLEKDMDELNEEEDGGDIPTSDDANTTHVYAKVSRKLDKFFGQNRRPTHSILVSLLYVAAVSCCAGSIAFGGLYFYFGTSSAEEHCSRYQNTKHNVKMIGIPEELQNWARSVENSPRIWNGNLITDAERHAFIHMSDRRTFFVGKDMRNGYADEESPGMSTALVSVSNDNHLRVHSDVFSPRLFISVQGKGNEESDLFCCFYETRPGDQNDGDLLSLRPLSVLVQPHPTERFGSPRSDSIGESNIGSLTAWITPLSSTVWILHP</sequence>
<proteinExistence type="predicted"/>
<feature type="region of interest" description="Disordered" evidence="1">
    <location>
        <begin position="1"/>
        <end position="22"/>
    </location>
</feature>